<organism evidence="1 2">
    <name type="scientific">Metabacillus mangrovi</name>
    <dbReference type="NCBI Taxonomy" id="1491830"/>
    <lineage>
        <taxon>Bacteria</taxon>
        <taxon>Bacillati</taxon>
        <taxon>Bacillota</taxon>
        <taxon>Bacilli</taxon>
        <taxon>Bacillales</taxon>
        <taxon>Bacillaceae</taxon>
        <taxon>Metabacillus</taxon>
    </lineage>
</organism>
<accession>A0A7X2S3L8</accession>
<gene>
    <name evidence="1" type="ORF">GKZ89_06610</name>
</gene>
<protein>
    <submittedName>
        <fullName evidence="1">Uncharacterized protein</fullName>
    </submittedName>
</protein>
<keyword evidence="2" id="KW-1185">Reference proteome</keyword>
<sequence>MIKSLCRTRNAEKAVRVFFCDWNGRKNA</sequence>
<dbReference type="EMBL" id="WMIB01000004">
    <property type="protein sequence ID" value="MTH53079.1"/>
    <property type="molecule type" value="Genomic_DNA"/>
</dbReference>
<reference evidence="1 2" key="1">
    <citation type="journal article" date="2017" name="Int. J. Syst. Evol. Microbiol.">
        <title>Bacillus mangrovi sp. nov., isolated from a sediment sample from a mangrove forest.</title>
        <authorList>
            <person name="Gupta V."/>
            <person name="Singh P.K."/>
            <person name="Korpole S."/>
            <person name="Tanuku N.R.S."/>
            <person name="Pinnaka A.K."/>
        </authorList>
    </citation>
    <scope>NUCLEOTIDE SEQUENCE [LARGE SCALE GENOMIC DNA]</scope>
    <source>
        <strain evidence="1 2">KCTC 33872</strain>
    </source>
</reference>
<proteinExistence type="predicted"/>
<name>A0A7X2S3L8_9BACI</name>
<evidence type="ECO:0000313" key="1">
    <source>
        <dbReference type="EMBL" id="MTH53079.1"/>
    </source>
</evidence>
<comment type="caution">
    <text evidence="1">The sequence shown here is derived from an EMBL/GenBank/DDBJ whole genome shotgun (WGS) entry which is preliminary data.</text>
</comment>
<dbReference type="AlphaFoldDB" id="A0A7X2S3L8"/>
<evidence type="ECO:0000313" key="2">
    <source>
        <dbReference type="Proteomes" id="UP000434639"/>
    </source>
</evidence>
<dbReference type="Proteomes" id="UP000434639">
    <property type="component" value="Unassembled WGS sequence"/>
</dbReference>